<keyword evidence="3" id="KW-1185">Reference proteome</keyword>
<gene>
    <name evidence="2" type="ORF">E2636_13000</name>
</gene>
<keyword evidence="2" id="KW-0808">Transferase</keyword>
<dbReference type="PANTHER" id="PTHR36836">
    <property type="entry name" value="COLANIC ACID BIOSYNTHESIS PROTEIN WCAK"/>
    <property type="match status" value="1"/>
</dbReference>
<accession>A0A4P7A0B0</accession>
<feature type="domain" description="Polysaccharide pyruvyl transferase" evidence="1">
    <location>
        <begin position="15"/>
        <end position="272"/>
    </location>
</feature>
<name>A0A4P7A0B0_9BACL</name>
<proteinExistence type="predicted"/>
<dbReference type="PANTHER" id="PTHR36836:SF1">
    <property type="entry name" value="COLANIC ACID BIOSYNTHESIS PROTEIN WCAK"/>
    <property type="match status" value="1"/>
</dbReference>
<dbReference type="AlphaFoldDB" id="A0A4P7A0B0"/>
<dbReference type="InterPro" id="IPR007345">
    <property type="entry name" value="Polysacch_pyruvyl_Trfase"/>
</dbReference>
<dbReference type="RefSeq" id="WP_134210577.1">
    <property type="nucleotide sequence ID" value="NZ_CP038015.1"/>
</dbReference>
<dbReference type="GO" id="GO:0016740">
    <property type="term" value="F:transferase activity"/>
    <property type="evidence" value="ECO:0007669"/>
    <property type="project" value="UniProtKB-KW"/>
</dbReference>
<organism evidence="2 3">
    <name type="scientific">Paenisporosarcina antarctica</name>
    <dbReference type="NCBI Taxonomy" id="417367"/>
    <lineage>
        <taxon>Bacteria</taxon>
        <taxon>Bacillati</taxon>
        <taxon>Bacillota</taxon>
        <taxon>Bacilli</taxon>
        <taxon>Bacillales</taxon>
        <taxon>Caryophanaceae</taxon>
        <taxon>Paenisporosarcina</taxon>
    </lineage>
</organism>
<dbReference type="Pfam" id="PF04230">
    <property type="entry name" value="PS_pyruv_trans"/>
    <property type="match status" value="1"/>
</dbReference>
<evidence type="ECO:0000259" key="1">
    <source>
        <dbReference type="Pfam" id="PF04230"/>
    </source>
</evidence>
<dbReference type="EMBL" id="CP038015">
    <property type="protein sequence ID" value="QBP42008.1"/>
    <property type="molecule type" value="Genomic_DNA"/>
</dbReference>
<protein>
    <submittedName>
        <fullName evidence="2">Polysaccharide pyruvyl transferase family protein</fullName>
    </submittedName>
</protein>
<reference evidence="2 3" key="1">
    <citation type="submission" date="2019-03" db="EMBL/GenBank/DDBJ databases">
        <title>Complete genome sequence of Paenisporosarcina antarctica CGMCC 1.6503T.</title>
        <authorList>
            <person name="Rong J.-C."/>
            <person name="Chi N.-Y."/>
            <person name="Zhang Q.-F."/>
        </authorList>
    </citation>
    <scope>NUCLEOTIDE SEQUENCE [LARGE SCALE GENOMIC DNA]</scope>
    <source>
        <strain evidence="2 3">CGMCC 1.6503</strain>
    </source>
</reference>
<evidence type="ECO:0000313" key="3">
    <source>
        <dbReference type="Proteomes" id="UP000294292"/>
    </source>
</evidence>
<dbReference type="KEGG" id="panc:E2636_13000"/>
<sequence length="322" mass="37284">MENILLLDTSVSSLNKGDEIIMNCVQSELEFITKGNFALNVPTHLSPFHSYQVWRNSRRVNVYKNSKYKFVGGSNLLVPNMLTHFPQWNLNIFNYKGVKDCILVGVGKGAGEKTNGYTTSLYKKLLNRDYFHSVRDERSKNFLESLGIKAINTGCVTMWALTPEFCRMIPSKKATQVVFTLTASKNKDDRDQKLIDILIKNYSKVYYWVQGHEDFEYLQNFNNINEISIINPTVKDFKDVLELEDIEYIGTRLHAGVYAMRHRKRAIIIAIDERARGINERNNLNCIEKDNIEQLPKLINSSITTNIKMPLEEIKKWRAQFL</sequence>
<evidence type="ECO:0000313" key="2">
    <source>
        <dbReference type="EMBL" id="QBP42008.1"/>
    </source>
</evidence>
<dbReference type="Proteomes" id="UP000294292">
    <property type="component" value="Chromosome"/>
</dbReference>
<dbReference type="OrthoDB" id="9802987at2"/>